<dbReference type="AlphaFoldDB" id="A0A0E9SVY6"/>
<reference evidence="1" key="2">
    <citation type="journal article" date="2015" name="Fish Shellfish Immunol.">
        <title>Early steps in the European eel (Anguilla anguilla)-Vibrio vulnificus interaction in the gills: Role of the RtxA13 toxin.</title>
        <authorList>
            <person name="Callol A."/>
            <person name="Pajuelo D."/>
            <person name="Ebbesson L."/>
            <person name="Teles M."/>
            <person name="MacKenzie S."/>
            <person name="Amaro C."/>
        </authorList>
    </citation>
    <scope>NUCLEOTIDE SEQUENCE</scope>
</reference>
<evidence type="ECO:0000313" key="1">
    <source>
        <dbReference type="EMBL" id="JAH44795.1"/>
    </source>
</evidence>
<organism evidence="1">
    <name type="scientific">Anguilla anguilla</name>
    <name type="common">European freshwater eel</name>
    <name type="synonym">Muraena anguilla</name>
    <dbReference type="NCBI Taxonomy" id="7936"/>
    <lineage>
        <taxon>Eukaryota</taxon>
        <taxon>Metazoa</taxon>
        <taxon>Chordata</taxon>
        <taxon>Craniata</taxon>
        <taxon>Vertebrata</taxon>
        <taxon>Euteleostomi</taxon>
        <taxon>Actinopterygii</taxon>
        <taxon>Neopterygii</taxon>
        <taxon>Teleostei</taxon>
        <taxon>Anguilliformes</taxon>
        <taxon>Anguillidae</taxon>
        <taxon>Anguilla</taxon>
    </lineage>
</organism>
<sequence>MRQNKRRNSGQVNLLTH</sequence>
<protein>
    <submittedName>
        <fullName evidence="1">Uncharacterized protein</fullName>
    </submittedName>
</protein>
<reference evidence="1" key="1">
    <citation type="submission" date="2014-11" db="EMBL/GenBank/DDBJ databases">
        <authorList>
            <person name="Amaro Gonzalez C."/>
        </authorList>
    </citation>
    <scope>NUCLEOTIDE SEQUENCE</scope>
</reference>
<proteinExistence type="predicted"/>
<name>A0A0E9SVY6_ANGAN</name>
<accession>A0A0E9SVY6</accession>
<dbReference type="EMBL" id="GBXM01063782">
    <property type="protein sequence ID" value="JAH44795.1"/>
    <property type="molecule type" value="Transcribed_RNA"/>
</dbReference>